<dbReference type="GO" id="GO:0004107">
    <property type="term" value="F:chorismate synthase activity"/>
    <property type="evidence" value="ECO:0007669"/>
    <property type="project" value="UniProtKB-EC"/>
</dbReference>
<dbReference type="STRING" id="263820.PTO1520"/>
<dbReference type="PANTHER" id="PTHR41700:SF1">
    <property type="entry name" value="N-ACETYLTRANSFERASE DOMAIN-CONTAINING PROTEIN"/>
    <property type="match status" value="1"/>
</dbReference>
<dbReference type="SUPFAM" id="SSF55729">
    <property type="entry name" value="Acyl-CoA N-acyltransferases (Nat)"/>
    <property type="match status" value="1"/>
</dbReference>
<dbReference type="HOGENOM" id="CLU_061573_1_0_2"/>
<dbReference type="PATRIC" id="fig|263820.9.peg.1575"/>
<dbReference type="PaxDb" id="263820-PTO1520"/>
<evidence type="ECO:0000259" key="1">
    <source>
        <dbReference type="PROSITE" id="PS51186"/>
    </source>
</evidence>
<dbReference type="GeneID" id="2843941"/>
<proteinExistence type="predicted"/>
<dbReference type="eggNOG" id="arCOG04215">
    <property type="taxonomic scope" value="Archaea"/>
</dbReference>
<dbReference type="Proteomes" id="UP000000438">
    <property type="component" value="Chromosome"/>
</dbReference>
<dbReference type="AlphaFoldDB" id="Q6KYU7"/>
<evidence type="ECO:0000313" key="2">
    <source>
        <dbReference type="EMBL" id="AAT44105.1"/>
    </source>
</evidence>
<dbReference type="EC" id="4.2.3.5" evidence="2"/>
<keyword evidence="2" id="KW-0456">Lyase</keyword>
<dbReference type="GO" id="GO:0016747">
    <property type="term" value="F:acyltransferase activity, transferring groups other than amino-acyl groups"/>
    <property type="evidence" value="ECO:0007669"/>
    <property type="project" value="InterPro"/>
</dbReference>
<organism evidence="2 3">
    <name type="scientific">Picrophilus torridus (strain ATCC 700027 / DSM 9790 / JCM 10055 / NBRC 100828 / KAW 2/3)</name>
    <dbReference type="NCBI Taxonomy" id="1122961"/>
    <lineage>
        <taxon>Archaea</taxon>
        <taxon>Methanobacteriati</taxon>
        <taxon>Thermoplasmatota</taxon>
        <taxon>Thermoplasmata</taxon>
        <taxon>Thermoplasmatales</taxon>
        <taxon>Picrophilaceae</taxon>
        <taxon>Picrophilus</taxon>
    </lineage>
</organism>
<sequence>MDIDIVKDPDDVKFISNVIRSAWHSINIEGQFIDTVRSMIYHGGFVIIAKENNEIIGMSFSYPGYRNGKTYLYSHMTGVIEDKKRSGIGYMLKMKQRELALNYGYDLIAWTFDPYMALNAYFNIEKLGCLSRTYIDNFYGIMDDGLNNGLPTDRLVCEWYIKDFKKPDYNEYNIINKKSRLGSYEITEGIEYNYENPAISIPYDFQEIKKNSMEIAMDWKLRLRPAFKKLFGLGYAITHFDKKTSSYIFQKVDLEKNIF</sequence>
<dbReference type="OrthoDB" id="31228at2157"/>
<dbReference type="PROSITE" id="PS51186">
    <property type="entry name" value="GNAT"/>
    <property type="match status" value="1"/>
</dbReference>
<protein>
    <submittedName>
        <fullName evidence="2">Chorismate synthase</fullName>
        <ecNumber evidence="2">4.2.3.5</ecNumber>
    </submittedName>
</protein>
<reference evidence="2 3" key="1">
    <citation type="journal article" date="2004" name="Proc. Natl. Acad. Sci. U.S.A.">
        <title>Genome sequence of Picrophilus torridus and its implications for life around pH 0.</title>
        <authorList>
            <person name="Futterer O."/>
            <person name="Angelov A."/>
            <person name="Liesegang H."/>
            <person name="Gottschalk G."/>
            <person name="Schleper C."/>
            <person name="Schepers B."/>
            <person name="Dock C."/>
            <person name="Antranikian G."/>
            <person name="Liebl W."/>
        </authorList>
    </citation>
    <scope>NUCLEOTIDE SEQUENCE [LARGE SCALE GENOMIC DNA]</scope>
    <source>
        <strain evidence="3">ATCC 700027 / DSM 9790 / JCM 10055 / NBRC 100828</strain>
    </source>
</reference>
<dbReference type="Gene3D" id="3.40.630.30">
    <property type="match status" value="1"/>
</dbReference>
<dbReference type="KEGG" id="pto:PTO1520"/>
<dbReference type="InParanoid" id="Q6KYU7"/>
<gene>
    <name evidence="2" type="ordered locus">PTO1520</name>
</gene>
<evidence type="ECO:0000313" key="3">
    <source>
        <dbReference type="Proteomes" id="UP000000438"/>
    </source>
</evidence>
<dbReference type="EMBL" id="AE017261">
    <property type="protein sequence ID" value="AAT44105.1"/>
    <property type="molecule type" value="Genomic_DNA"/>
</dbReference>
<dbReference type="RefSeq" id="WP_011178321.1">
    <property type="nucleotide sequence ID" value="NC_005877.1"/>
</dbReference>
<dbReference type="InterPro" id="IPR016181">
    <property type="entry name" value="Acyl_CoA_acyltransferase"/>
</dbReference>
<dbReference type="InterPro" id="IPR038764">
    <property type="entry name" value="GNAT_N_AcTrfase_prd"/>
</dbReference>
<feature type="domain" description="N-acetyltransferase" evidence="1">
    <location>
        <begin position="1"/>
        <end position="145"/>
    </location>
</feature>
<accession>Q6KYU7</accession>
<dbReference type="PANTHER" id="PTHR41700">
    <property type="entry name" value="GCN5-RELATED N-ACETYLTRANSFERASE"/>
    <property type="match status" value="1"/>
</dbReference>
<dbReference type="InterPro" id="IPR000182">
    <property type="entry name" value="GNAT_dom"/>
</dbReference>
<name>Q6KYU7_PICTO</name>